<gene>
    <name evidence="5" type="ORF">B9G98_00564</name>
</gene>
<dbReference type="PANTHER" id="PTHR11782:SF121">
    <property type="entry name" value="NUCLEOSIDE-DIPHOSPHATASE MIG-23"/>
    <property type="match status" value="1"/>
</dbReference>
<dbReference type="GO" id="GO:0006256">
    <property type="term" value="P:UDP catabolic process"/>
    <property type="evidence" value="ECO:0007669"/>
    <property type="project" value="TreeGrafter"/>
</dbReference>
<dbReference type="InterPro" id="IPR000407">
    <property type="entry name" value="GDA1_CD39_NTPase"/>
</dbReference>
<dbReference type="OrthoDB" id="6372431at2759"/>
<feature type="active site" description="Proton acceptor" evidence="3">
    <location>
        <position position="145"/>
    </location>
</feature>
<comment type="caution">
    <text evidence="5">The sequence shown here is derived from an EMBL/GenBank/DDBJ whole genome shotgun (WGS) entry which is preliminary data.</text>
</comment>
<dbReference type="EMBL" id="NDIQ01000001">
    <property type="protein sequence ID" value="PRT52944.1"/>
    <property type="molecule type" value="Genomic_DNA"/>
</dbReference>
<dbReference type="GeneID" id="36514313"/>
<dbReference type="Gene3D" id="3.30.420.150">
    <property type="entry name" value="Exopolyphosphatase. Domain 2"/>
    <property type="match status" value="1"/>
</dbReference>
<proteinExistence type="inferred from homology"/>
<name>A0A2T0FD72_9ASCO</name>
<dbReference type="Pfam" id="PF01150">
    <property type="entry name" value="GDA1_CD39"/>
    <property type="match status" value="2"/>
</dbReference>
<evidence type="ECO:0000256" key="1">
    <source>
        <dbReference type="ARBA" id="ARBA00009283"/>
    </source>
</evidence>
<dbReference type="AlphaFoldDB" id="A0A2T0FD72"/>
<evidence type="ECO:0000256" key="3">
    <source>
        <dbReference type="PIRSR" id="PIRSR600407-1"/>
    </source>
</evidence>
<dbReference type="GO" id="GO:0016020">
    <property type="term" value="C:membrane"/>
    <property type="evidence" value="ECO:0007669"/>
    <property type="project" value="TreeGrafter"/>
</dbReference>
<keyword evidence="4" id="KW-0472">Membrane</keyword>
<dbReference type="Gene3D" id="3.30.420.40">
    <property type="match status" value="1"/>
</dbReference>
<dbReference type="GO" id="GO:0045134">
    <property type="term" value="F:UDP phosphatase activity"/>
    <property type="evidence" value="ECO:0007669"/>
    <property type="project" value="TreeGrafter"/>
</dbReference>
<evidence type="ECO:0000256" key="4">
    <source>
        <dbReference type="SAM" id="Phobius"/>
    </source>
</evidence>
<evidence type="ECO:0000256" key="2">
    <source>
        <dbReference type="ARBA" id="ARBA00022801"/>
    </source>
</evidence>
<keyword evidence="4" id="KW-1133">Transmembrane helix</keyword>
<organism evidence="5 6">
    <name type="scientific">Wickerhamiella sorbophila</name>
    <dbReference type="NCBI Taxonomy" id="45607"/>
    <lineage>
        <taxon>Eukaryota</taxon>
        <taxon>Fungi</taxon>
        <taxon>Dikarya</taxon>
        <taxon>Ascomycota</taxon>
        <taxon>Saccharomycotina</taxon>
        <taxon>Dipodascomycetes</taxon>
        <taxon>Dipodascales</taxon>
        <taxon>Trichomonascaceae</taxon>
        <taxon>Wickerhamiella</taxon>
    </lineage>
</organism>
<accession>A0A2T0FD72</accession>
<keyword evidence="2" id="KW-0378">Hydrolase</keyword>
<reference evidence="5 6" key="1">
    <citation type="submission" date="2017-04" db="EMBL/GenBank/DDBJ databases">
        <title>Genome sequencing of [Candida] sorbophila.</title>
        <authorList>
            <person name="Ahn J.O."/>
        </authorList>
    </citation>
    <scope>NUCLEOTIDE SEQUENCE [LARGE SCALE GENOMIC DNA]</scope>
    <source>
        <strain evidence="5 6">DS02</strain>
    </source>
</reference>
<keyword evidence="4" id="KW-0812">Transmembrane</keyword>
<dbReference type="GO" id="GO:0046036">
    <property type="term" value="P:CTP metabolic process"/>
    <property type="evidence" value="ECO:0007669"/>
    <property type="project" value="TreeGrafter"/>
</dbReference>
<evidence type="ECO:0000313" key="5">
    <source>
        <dbReference type="EMBL" id="PRT52944.1"/>
    </source>
</evidence>
<keyword evidence="6" id="KW-1185">Reference proteome</keyword>
<dbReference type="GO" id="GO:0004382">
    <property type="term" value="F:GDP phosphatase activity"/>
    <property type="evidence" value="ECO:0007669"/>
    <property type="project" value="TreeGrafter"/>
</dbReference>
<dbReference type="RefSeq" id="XP_024662890.1">
    <property type="nucleotide sequence ID" value="XM_024807122.1"/>
</dbReference>
<dbReference type="GO" id="GO:0005794">
    <property type="term" value="C:Golgi apparatus"/>
    <property type="evidence" value="ECO:0007669"/>
    <property type="project" value="TreeGrafter"/>
</dbReference>
<feature type="transmembrane region" description="Helical" evidence="4">
    <location>
        <begin position="419"/>
        <end position="437"/>
    </location>
</feature>
<protein>
    <submittedName>
        <fullName evidence="5">Golgi apyrase</fullName>
    </submittedName>
</protein>
<sequence>MSESPDVLWNYIVVVDAGAEISQVFIYRYNDNVEQGEVVKLETQRDWSTQIAPGLATFLDGKNESNLDLEKDHLEAIDAFTKSIVPADQMRRTPLFLHSTATLRAEQKKPRHKLMQQICSYFKDKSELIVEDCQNQIYEIVPEMEASLGWLTVNSLKGTLDKSETFLELAPGNVQAVFEPKEDLKSKTYRIRLNGGNSDAKSYDVLPKVYEGLGVLTLRQKYVDDLKGPEDPCMPIGLELNGHNGTGNYEECSKAVHQYVKKIDDLDLDQDEKYNHKVVATNMFTKYITAVDGNIDKLKAFCESNWSDIERDRLTDAKESLTVADFQELCFGATVAFDVLQDGFSLKINDIELVKEINDVPYSWTYGRALVYACDEKHPGGGIQPNSASNIWYLGSNPSMARPQLGDVASRLDSGSHRLYGGLVFLGALLLVVYLLLGKTRRHQISQGIWKRFGGREKYVGVRHDDFELDELDDEYEV</sequence>
<dbReference type="GO" id="GO:0017111">
    <property type="term" value="F:ribonucleoside triphosphate phosphatase activity"/>
    <property type="evidence" value="ECO:0007669"/>
    <property type="project" value="TreeGrafter"/>
</dbReference>
<dbReference type="PANTHER" id="PTHR11782">
    <property type="entry name" value="ADENOSINE/GUANOSINE DIPHOSPHATASE"/>
    <property type="match status" value="1"/>
</dbReference>
<dbReference type="Proteomes" id="UP000238350">
    <property type="component" value="Unassembled WGS sequence"/>
</dbReference>
<evidence type="ECO:0000313" key="6">
    <source>
        <dbReference type="Proteomes" id="UP000238350"/>
    </source>
</evidence>
<comment type="similarity">
    <text evidence="1">Belongs to the GDA1/CD39 NTPase family.</text>
</comment>
<dbReference type="STRING" id="45607.A0A2T0FD72"/>